<proteinExistence type="inferred from homology"/>
<protein>
    <submittedName>
        <fullName evidence="10">ABC-type transport system, aminoacid-family permease</fullName>
    </submittedName>
</protein>
<dbReference type="PANTHER" id="PTHR30614:SF0">
    <property type="entry name" value="L-CYSTINE TRANSPORT SYSTEM PERMEASE PROTEIN TCYL"/>
    <property type="match status" value="1"/>
</dbReference>
<dbReference type="Pfam" id="PF00528">
    <property type="entry name" value="BPD_transp_1"/>
    <property type="match status" value="1"/>
</dbReference>
<keyword evidence="7 8" id="KW-0472">Membrane</keyword>
<dbReference type="PANTHER" id="PTHR30614">
    <property type="entry name" value="MEMBRANE COMPONENT OF AMINO ACID ABC TRANSPORTER"/>
    <property type="match status" value="1"/>
</dbReference>
<dbReference type="InterPro" id="IPR043429">
    <property type="entry name" value="ArtM/GltK/GlnP/TcyL/YhdX-like"/>
</dbReference>
<dbReference type="NCBIfam" id="TIGR01726">
    <property type="entry name" value="HEQRo_perm_3TM"/>
    <property type="match status" value="1"/>
</dbReference>
<feature type="transmembrane region" description="Helical" evidence="8">
    <location>
        <begin position="74"/>
        <end position="93"/>
    </location>
</feature>
<keyword evidence="6 8" id="KW-1133">Transmembrane helix</keyword>
<dbReference type="EMBL" id="LK933149">
    <property type="protein sequence ID" value="CDT41641.1"/>
    <property type="molecule type" value="Genomic_DNA"/>
</dbReference>
<keyword evidence="5" id="KW-0029">Amino-acid transport</keyword>
<dbReference type="PROSITE" id="PS50928">
    <property type="entry name" value="ABC_TM1"/>
    <property type="match status" value="1"/>
</dbReference>
<dbReference type="AlphaFoldDB" id="A0A069AXK3"/>
<dbReference type="InterPro" id="IPR035906">
    <property type="entry name" value="MetI-like_sf"/>
</dbReference>
<sequence>MLQGLEIVIAMFCITLIVSIPLGIGVAFLRLSKNKLVSGITQCYILIMRGTPLLLQMIVIFYGLPLLGIVFDRFTAGVVAFFLNYAAYFAEIFRGGIQSIDRGQYEASKVLGFDKFTMYKRVIFPQVFKRILAPISNEVITLVKDTSLVYILGLNDILRISQIAMNREASLLPLFEAGAIYLIFVAILTKGFELLEKNILIIDKVTIL</sequence>
<feature type="transmembrane region" description="Helical" evidence="8">
    <location>
        <begin position="6"/>
        <end position="31"/>
    </location>
</feature>
<dbReference type="SUPFAM" id="SSF161098">
    <property type="entry name" value="MetI-like"/>
    <property type="match status" value="1"/>
</dbReference>
<accession>A0A069AXK3</accession>
<evidence type="ECO:0000256" key="1">
    <source>
        <dbReference type="ARBA" id="ARBA00004651"/>
    </source>
</evidence>
<dbReference type="GO" id="GO:0022857">
    <property type="term" value="F:transmembrane transporter activity"/>
    <property type="evidence" value="ECO:0007669"/>
    <property type="project" value="InterPro"/>
</dbReference>
<comment type="similarity">
    <text evidence="8">Belongs to the binding-protein-dependent transport system permease family.</text>
</comment>
<organism evidence="10">
    <name type="scientific">Clostridioides difficile</name>
    <name type="common">Peptoclostridium difficile</name>
    <dbReference type="NCBI Taxonomy" id="1496"/>
    <lineage>
        <taxon>Bacteria</taxon>
        <taxon>Bacillati</taxon>
        <taxon>Bacillota</taxon>
        <taxon>Clostridia</taxon>
        <taxon>Peptostreptococcales</taxon>
        <taxon>Peptostreptococcaceae</taxon>
        <taxon>Clostridioides</taxon>
    </lineage>
</organism>
<keyword evidence="3" id="KW-1003">Cell membrane</keyword>
<evidence type="ECO:0000259" key="9">
    <source>
        <dbReference type="PROSITE" id="PS50928"/>
    </source>
</evidence>
<evidence type="ECO:0000256" key="3">
    <source>
        <dbReference type="ARBA" id="ARBA00022475"/>
    </source>
</evidence>
<reference evidence="10" key="1">
    <citation type="submission" date="2014-07" db="EMBL/GenBank/DDBJ databases">
        <authorList>
            <person name="Monot Marc"/>
        </authorList>
    </citation>
    <scope>NUCLEOTIDE SEQUENCE</scope>
    <source>
        <strain evidence="10">7032989</strain>
    </source>
</reference>
<name>A0A069AXK3_CLODI</name>
<evidence type="ECO:0000313" key="10">
    <source>
        <dbReference type="EMBL" id="CDT41641.1"/>
    </source>
</evidence>
<keyword evidence="2 8" id="KW-0813">Transport</keyword>
<evidence type="ECO:0000256" key="6">
    <source>
        <dbReference type="ARBA" id="ARBA00022989"/>
    </source>
</evidence>
<dbReference type="InterPro" id="IPR010065">
    <property type="entry name" value="AA_ABC_transptr_permease_3TM"/>
</dbReference>
<feature type="transmembrane region" description="Helical" evidence="8">
    <location>
        <begin position="43"/>
        <end position="62"/>
    </location>
</feature>
<dbReference type="GO" id="GO:0043190">
    <property type="term" value="C:ATP-binding cassette (ABC) transporter complex"/>
    <property type="evidence" value="ECO:0007669"/>
    <property type="project" value="InterPro"/>
</dbReference>
<dbReference type="InterPro" id="IPR000515">
    <property type="entry name" value="MetI-like"/>
</dbReference>
<feature type="domain" description="ABC transmembrane type-1" evidence="9">
    <location>
        <begin position="1"/>
        <end position="193"/>
    </location>
</feature>
<comment type="subcellular location">
    <subcellularLocation>
        <location evidence="1 8">Cell membrane</location>
        <topology evidence="1 8">Multi-pass membrane protein</topology>
    </subcellularLocation>
</comment>
<keyword evidence="4 8" id="KW-0812">Transmembrane</keyword>
<dbReference type="GO" id="GO:0006865">
    <property type="term" value="P:amino acid transport"/>
    <property type="evidence" value="ECO:0007669"/>
    <property type="project" value="UniProtKB-KW"/>
</dbReference>
<evidence type="ECO:0000256" key="4">
    <source>
        <dbReference type="ARBA" id="ARBA00022692"/>
    </source>
</evidence>
<evidence type="ECO:0000256" key="8">
    <source>
        <dbReference type="RuleBase" id="RU363032"/>
    </source>
</evidence>
<gene>
    <name evidence="10" type="ORF">BN1095_470041</name>
</gene>
<dbReference type="Gene3D" id="1.10.3720.10">
    <property type="entry name" value="MetI-like"/>
    <property type="match status" value="1"/>
</dbReference>
<evidence type="ECO:0000256" key="2">
    <source>
        <dbReference type="ARBA" id="ARBA00022448"/>
    </source>
</evidence>
<evidence type="ECO:0000256" key="5">
    <source>
        <dbReference type="ARBA" id="ARBA00022970"/>
    </source>
</evidence>
<feature type="transmembrane region" description="Helical" evidence="8">
    <location>
        <begin position="169"/>
        <end position="188"/>
    </location>
</feature>
<dbReference type="CDD" id="cd06261">
    <property type="entry name" value="TM_PBP2"/>
    <property type="match status" value="1"/>
</dbReference>
<evidence type="ECO:0000256" key="7">
    <source>
        <dbReference type="ARBA" id="ARBA00023136"/>
    </source>
</evidence>